<gene>
    <name evidence="1" type="ORF">ADN00_15725</name>
</gene>
<protein>
    <recommendedName>
        <fullName evidence="3">Capsid protein</fullName>
    </recommendedName>
</protein>
<evidence type="ECO:0000313" key="1">
    <source>
        <dbReference type="EMBL" id="KPL72265.1"/>
    </source>
</evidence>
<name>A0A0P6XBV9_9CHLR</name>
<dbReference type="Proteomes" id="UP000050417">
    <property type="component" value="Unassembled WGS sequence"/>
</dbReference>
<dbReference type="OrthoDB" id="4378081at2"/>
<reference evidence="1 2" key="1">
    <citation type="submission" date="2015-07" db="EMBL/GenBank/DDBJ databases">
        <title>Genome sequence of Ornatilinea apprima DSM 23815.</title>
        <authorList>
            <person name="Hemp J."/>
            <person name="Ward L.M."/>
            <person name="Pace L.A."/>
            <person name="Fischer W.W."/>
        </authorList>
    </citation>
    <scope>NUCLEOTIDE SEQUENCE [LARGE SCALE GENOMIC DNA]</scope>
    <source>
        <strain evidence="1 2">P3M-1</strain>
    </source>
</reference>
<dbReference type="AlphaFoldDB" id="A0A0P6XBV9"/>
<accession>A0A0P6XBV9</accession>
<dbReference type="EMBL" id="LGCL01000039">
    <property type="protein sequence ID" value="KPL72265.1"/>
    <property type="molecule type" value="Genomic_DNA"/>
</dbReference>
<organism evidence="1 2">
    <name type="scientific">Ornatilinea apprima</name>
    <dbReference type="NCBI Taxonomy" id="1134406"/>
    <lineage>
        <taxon>Bacteria</taxon>
        <taxon>Bacillati</taxon>
        <taxon>Chloroflexota</taxon>
        <taxon>Anaerolineae</taxon>
        <taxon>Anaerolineales</taxon>
        <taxon>Anaerolineaceae</taxon>
        <taxon>Ornatilinea</taxon>
    </lineage>
</organism>
<dbReference type="STRING" id="1134406.ADN00_15725"/>
<keyword evidence="2" id="KW-1185">Reference proteome</keyword>
<dbReference type="RefSeq" id="WP_075063982.1">
    <property type="nucleotide sequence ID" value="NZ_LGCL01000039.1"/>
</dbReference>
<evidence type="ECO:0008006" key="3">
    <source>
        <dbReference type="Google" id="ProtNLM"/>
    </source>
</evidence>
<proteinExistence type="predicted"/>
<sequence length="359" mass="39339">MSNIFGLLNVQDYAADRTFVNQVGQQIVYDAVQQEIARIDEEINRALSVFVDERTSDFKRRYKLPGSGYMQPGTNQAPPANTKASGSWDIALPLLDFQDAVGGNRVQMAYMSVKDLNIHLDSLQIRAANSVRREILRALFNNTTWSFQDEIHGVLSVVPLANNDGTLYPAVVSSDTEAQDNHYLVSGYAASSISDTNDPIKSIVAEIYEHFGYGDNLVVFINSAQTAKVLALAMVEEVGDKFIVPGANTAQVIGLPAGLPGRIKGRHSSGAWIVEWDRVPANYMVGVHMDAPKPIIERVDPPETGLPSGLTLVARDEEFPLESAYYQMRRGFGVGNRLNGCVMFLDSGSTYTVPSAYGR</sequence>
<evidence type="ECO:0000313" key="2">
    <source>
        <dbReference type="Proteomes" id="UP000050417"/>
    </source>
</evidence>
<comment type="caution">
    <text evidence="1">The sequence shown here is derived from an EMBL/GenBank/DDBJ whole genome shotgun (WGS) entry which is preliminary data.</text>
</comment>